<protein>
    <submittedName>
        <fullName evidence="3">GH15 family glucan-1,4-alpha-glucosidase</fullName>
    </submittedName>
</protein>
<feature type="domain" description="Trehalase-like N-terminal" evidence="2">
    <location>
        <begin position="7"/>
        <end position="114"/>
    </location>
</feature>
<dbReference type="Proteomes" id="UP000703038">
    <property type="component" value="Unassembled WGS sequence"/>
</dbReference>
<dbReference type="PANTHER" id="PTHR31616">
    <property type="entry name" value="TREHALASE"/>
    <property type="match status" value="1"/>
</dbReference>
<evidence type="ECO:0000313" key="3">
    <source>
        <dbReference type="EMBL" id="MBM7416954.1"/>
    </source>
</evidence>
<dbReference type="EMBL" id="JAFBBK010000001">
    <property type="protein sequence ID" value="MBM7416954.1"/>
    <property type="molecule type" value="Genomic_DNA"/>
</dbReference>
<dbReference type="RefSeq" id="WP_204869644.1">
    <property type="nucleotide sequence ID" value="NZ_JAFBBK010000001.1"/>
</dbReference>
<dbReference type="InterPro" id="IPR045582">
    <property type="entry name" value="Trehalase-like_N"/>
</dbReference>
<reference evidence="3 4" key="1">
    <citation type="submission" date="2021-01" db="EMBL/GenBank/DDBJ databases">
        <title>Genomics of switchgrass bacterial isolates.</title>
        <authorList>
            <person name="Shade A."/>
        </authorList>
    </citation>
    <scope>NUCLEOTIDE SEQUENCE [LARGE SCALE GENOMIC DNA]</scope>
    <source>
        <strain evidence="3 4">PvP111</strain>
    </source>
</reference>
<evidence type="ECO:0000259" key="1">
    <source>
        <dbReference type="Pfam" id="PF00723"/>
    </source>
</evidence>
<feature type="domain" description="GH15-like" evidence="1">
    <location>
        <begin position="227"/>
        <end position="529"/>
    </location>
</feature>
<dbReference type="Gene3D" id="1.50.10.10">
    <property type="match status" value="1"/>
</dbReference>
<name>A0ABS2KYE0_9NOCA</name>
<dbReference type="InterPro" id="IPR011613">
    <property type="entry name" value="GH15-like"/>
</dbReference>
<dbReference type="InterPro" id="IPR008928">
    <property type="entry name" value="6-hairpin_glycosidase_sf"/>
</dbReference>
<organism evidence="3 4">
    <name type="scientific">Rhodococcoides corynebacterioides</name>
    <dbReference type="NCBI Taxonomy" id="53972"/>
    <lineage>
        <taxon>Bacteria</taxon>
        <taxon>Bacillati</taxon>
        <taxon>Actinomycetota</taxon>
        <taxon>Actinomycetes</taxon>
        <taxon>Mycobacteriales</taxon>
        <taxon>Nocardiaceae</taxon>
        <taxon>Rhodococcoides</taxon>
    </lineage>
</organism>
<comment type="caution">
    <text evidence="3">The sequence shown here is derived from an EMBL/GenBank/DDBJ whole genome shotgun (WGS) entry which is preliminary data.</text>
</comment>
<dbReference type="InterPro" id="IPR012341">
    <property type="entry name" value="6hp_glycosidase-like_sf"/>
</dbReference>
<dbReference type="Pfam" id="PF00723">
    <property type="entry name" value="Glyco_hydro_15"/>
    <property type="match status" value="1"/>
</dbReference>
<keyword evidence="4" id="KW-1185">Reference proteome</keyword>
<evidence type="ECO:0000259" key="2">
    <source>
        <dbReference type="Pfam" id="PF19291"/>
    </source>
</evidence>
<dbReference type="Pfam" id="PF19291">
    <property type="entry name" value="TREH_N"/>
    <property type="match status" value="1"/>
</dbReference>
<evidence type="ECO:0000313" key="4">
    <source>
        <dbReference type="Proteomes" id="UP000703038"/>
    </source>
</evidence>
<accession>A0ABS2KYE0</accession>
<dbReference type="SUPFAM" id="SSF48208">
    <property type="entry name" value="Six-hairpin glycosidases"/>
    <property type="match status" value="1"/>
</dbReference>
<proteinExistence type="predicted"/>
<dbReference type="PANTHER" id="PTHR31616:SF0">
    <property type="entry name" value="GLUCAN 1,4-ALPHA-GLUCOSIDASE"/>
    <property type="match status" value="1"/>
</dbReference>
<sequence>MRENGYAPIENYAAIGDGRTVALIADDGCIDWFPVPNLDTAPVFAALLDAESGGYISMRPADEFTTTRRYADGTNVLVTTFTTESGVVNVTDSLNTGVAGRLPWTELARRVEGVEGSVDMEWSVAPGTCLGTASPWSYETVHGTVLRVDGVTLGVRTLNADDVVLESRSISGRFTTEVGSRSLVAVVGTEVEPLYLPVPEDVDSGIDRTIANWQMWSEEFRYEGPWHDEVHRSALALKLLLYSPSGAIAAAATTSLPERWAGAKNWDYRYAWVRDTAYTIKALIRFGLREEVHAAVAWLLRIIRSNEQITQVFYTLNGEIPGGSTYPDVPGWRGVGPVINGNEAATQLQQGIFGDLFDIVSLYVDAGNVLDAPTGRLLAEIADTTCDIWRRKDAGMWELPTIQHYTSSKMGCWHALDRAVHLSEQGMIPGIADRWVTERDHIAQWIDDNCWSESRGAYVWYPGTDELDASVLLHAGSRCVDDERMSRTVDALRDELGSGDHLYRYSGMQMVEGTFVACSFWVVGALAKLGRGDEATALMDRLVTSGNDVGLFAEMIDPDRSAENEPSTFLGNFPQGLSHLALINAALTLASGHDHTTSDTGK</sequence>
<gene>
    <name evidence="3" type="ORF">JOE42_003687</name>
</gene>